<dbReference type="PANTHER" id="PTHR30055">
    <property type="entry name" value="HTH-TYPE TRANSCRIPTIONAL REGULATOR RUTR"/>
    <property type="match status" value="1"/>
</dbReference>
<reference evidence="4 5" key="1">
    <citation type="submission" date="2019-09" db="EMBL/GenBank/DDBJ databases">
        <title>Phylogeny of genus Pseudoclavibacter and closely related genus.</title>
        <authorList>
            <person name="Li Y."/>
        </authorList>
    </citation>
    <scope>NUCLEOTIDE SEQUENCE [LARGE SCALE GENOMIC DNA]</scope>
    <source>
        <strain evidence="4 5">DSM 23821</strain>
    </source>
</reference>
<dbReference type="OrthoDB" id="3539650at2"/>
<dbReference type="InterPro" id="IPR001647">
    <property type="entry name" value="HTH_TetR"/>
</dbReference>
<evidence type="ECO:0000313" key="5">
    <source>
        <dbReference type="Proteomes" id="UP000467240"/>
    </source>
</evidence>
<dbReference type="InterPro" id="IPR050109">
    <property type="entry name" value="HTH-type_TetR-like_transc_reg"/>
</dbReference>
<feature type="DNA-binding region" description="H-T-H motif" evidence="2">
    <location>
        <begin position="31"/>
        <end position="50"/>
    </location>
</feature>
<dbReference type="Gene3D" id="1.10.357.10">
    <property type="entry name" value="Tetracycline Repressor, domain 2"/>
    <property type="match status" value="1"/>
</dbReference>
<name>A0A7J5BZ85_9MICO</name>
<keyword evidence="5" id="KW-1185">Reference proteome</keyword>
<gene>
    <name evidence="4" type="ORF">F8O01_05870</name>
</gene>
<feature type="domain" description="HTH tetR-type" evidence="3">
    <location>
        <begin position="9"/>
        <end position="68"/>
    </location>
</feature>
<evidence type="ECO:0000256" key="2">
    <source>
        <dbReference type="PROSITE-ProRule" id="PRU00335"/>
    </source>
</evidence>
<evidence type="ECO:0000259" key="3">
    <source>
        <dbReference type="PROSITE" id="PS50977"/>
    </source>
</evidence>
<dbReference type="Proteomes" id="UP000467240">
    <property type="component" value="Unassembled WGS sequence"/>
</dbReference>
<dbReference type="SUPFAM" id="SSF46689">
    <property type="entry name" value="Homeodomain-like"/>
    <property type="match status" value="1"/>
</dbReference>
<dbReference type="AlphaFoldDB" id="A0A7J5BZ85"/>
<accession>A0A7J5BZ85</accession>
<dbReference type="InterPro" id="IPR009057">
    <property type="entry name" value="Homeodomain-like_sf"/>
</dbReference>
<dbReference type="EMBL" id="WBJZ01000006">
    <property type="protein sequence ID" value="KAB1659454.1"/>
    <property type="molecule type" value="Genomic_DNA"/>
</dbReference>
<dbReference type="GO" id="GO:0000976">
    <property type="term" value="F:transcription cis-regulatory region binding"/>
    <property type="evidence" value="ECO:0007669"/>
    <property type="project" value="TreeGrafter"/>
</dbReference>
<evidence type="ECO:0000313" key="4">
    <source>
        <dbReference type="EMBL" id="KAB1659454.1"/>
    </source>
</evidence>
<dbReference type="Pfam" id="PF00440">
    <property type="entry name" value="TetR_N"/>
    <property type="match status" value="1"/>
</dbReference>
<comment type="caution">
    <text evidence="4">The sequence shown here is derived from an EMBL/GenBank/DDBJ whole genome shotgun (WGS) entry which is preliminary data.</text>
</comment>
<evidence type="ECO:0000256" key="1">
    <source>
        <dbReference type="ARBA" id="ARBA00023125"/>
    </source>
</evidence>
<dbReference type="RefSeq" id="WP_158039954.1">
    <property type="nucleotide sequence ID" value="NZ_JACCFV010000001.1"/>
</dbReference>
<dbReference type="PANTHER" id="PTHR30055:SF226">
    <property type="entry name" value="HTH-TYPE TRANSCRIPTIONAL REGULATOR PKSA"/>
    <property type="match status" value="1"/>
</dbReference>
<keyword evidence="1 2" id="KW-0238">DNA-binding</keyword>
<proteinExistence type="predicted"/>
<sequence>MTRARLSGDERRSQILDAVLPVVLECGSDVTSKQLAEAAGVAEGTVFRAFGDKDSLLIALLERETGERLSSDDITAIRPSSLEDLVTIASALLVDRFVRVFRLFVVLGPLAARAPQNDMEEKLVALHAALETQFEPFREELRVPPSSAAEALRTLAFAASSNWGRGEAFIKPDDIAPLLLHGIVGQPNPATDPGQLLSAVPTTLP</sequence>
<organism evidence="4 5">
    <name type="scientific">Pseudoclavibacter chungangensis</name>
    <dbReference type="NCBI Taxonomy" id="587635"/>
    <lineage>
        <taxon>Bacteria</taxon>
        <taxon>Bacillati</taxon>
        <taxon>Actinomycetota</taxon>
        <taxon>Actinomycetes</taxon>
        <taxon>Micrococcales</taxon>
        <taxon>Microbacteriaceae</taxon>
        <taxon>Pseudoclavibacter</taxon>
    </lineage>
</organism>
<dbReference type="GO" id="GO:0003700">
    <property type="term" value="F:DNA-binding transcription factor activity"/>
    <property type="evidence" value="ECO:0007669"/>
    <property type="project" value="TreeGrafter"/>
</dbReference>
<dbReference type="PRINTS" id="PR00455">
    <property type="entry name" value="HTHTETR"/>
</dbReference>
<protein>
    <submittedName>
        <fullName evidence="4">TetR/AcrR family transcriptional regulator</fullName>
    </submittedName>
</protein>
<dbReference type="PROSITE" id="PS50977">
    <property type="entry name" value="HTH_TETR_2"/>
    <property type="match status" value="1"/>
</dbReference>